<dbReference type="PANTHER" id="PTHR46850:SF1">
    <property type="entry name" value="CHROMODOMAIN-HELICASE-DNA-BINDING PROTEIN 9"/>
    <property type="match status" value="1"/>
</dbReference>
<feature type="region of interest" description="Disordered" evidence="1">
    <location>
        <begin position="193"/>
        <end position="288"/>
    </location>
</feature>
<feature type="compositionally biased region" description="Polar residues" evidence="1">
    <location>
        <begin position="267"/>
        <end position="288"/>
    </location>
</feature>
<feature type="compositionally biased region" description="Basic and acidic residues" evidence="1">
    <location>
        <begin position="23"/>
        <end position="36"/>
    </location>
</feature>
<sequence>MKCESINPNQPRPHHGGCSVGFEQERKEREAEVSRKRELKKAELAQKWSKREEQDFGRIVSYFGIEYEEGSNKYDWTHFRQLANLGKKTDDRLTLYFHDFKEMCRRVIKRKRPKMDGGERENSDSEDEGTGEEEQKTKPSFAIIPNNTTPVPLGWPKEKAVAIRISRIIFAFRNKVWPKPMEGLDLFNPVPALTEEDSSSSPSPSPSYADSDEDINSDYASDEDYSIEEETAPVGGQRSKLRTQKRHQADSPLTISLSPSLSAKSLVGNSSLDDSLQTPKFQVQKQQG</sequence>
<dbReference type="InterPro" id="IPR056342">
    <property type="entry name" value="HTH_CHD6-9"/>
</dbReference>
<organism evidence="3">
    <name type="scientific">Amphimedon queenslandica</name>
    <name type="common">Sponge</name>
    <dbReference type="NCBI Taxonomy" id="400682"/>
    <lineage>
        <taxon>Eukaryota</taxon>
        <taxon>Metazoa</taxon>
        <taxon>Porifera</taxon>
        <taxon>Demospongiae</taxon>
        <taxon>Heteroscleromorpha</taxon>
        <taxon>Haplosclerida</taxon>
        <taxon>Niphatidae</taxon>
        <taxon>Amphimedon</taxon>
    </lineage>
</organism>
<dbReference type="InParanoid" id="A0A1X7T521"/>
<feature type="region of interest" description="Disordered" evidence="1">
    <location>
        <begin position="1"/>
        <end position="36"/>
    </location>
</feature>
<name>A0A1X7T521_AMPQE</name>
<reference evidence="3" key="1">
    <citation type="submission" date="2017-05" db="UniProtKB">
        <authorList>
            <consortium name="EnsemblMetazoa"/>
        </authorList>
    </citation>
    <scope>IDENTIFICATION</scope>
</reference>
<dbReference type="OrthoDB" id="5857104at2759"/>
<evidence type="ECO:0000313" key="3">
    <source>
        <dbReference type="EnsemblMetazoa" id="Aqu2.1.09347_001"/>
    </source>
</evidence>
<feature type="compositionally biased region" description="Basic and acidic residues" evidence="1">
    <location>
        <begin position="114"/>
        <end position="123"/>
    </location>
</feature>
<feature type="domain" description="Chromodomain-helicase-DNA-binding protein 6-9 tri-helical" evidence="2">
    <location>
        <begin position="27"/>
        <end position="116"/>
    </location>
</feature>
<dbReference type="PANTHER" id="PTHR46850">
    <property type="entry name" value="CHROMODOMAIN-HELICASE-DNA-BINDING PROTEIN 9"/>
    <property type="match status" value="1"/>
</dbReference>
<dbReference type="AlphaFoldDB" id="A0A1X7T521"/>
<feature type="region of interest" description="Disordered" evidence="1">
    <location>
        <begin position="111"/>
        <end position="149"/>
    </location>
</feature>
<feature type="compositionally biased region" description="Low complexity" evidence="1">
    <location>
        <begin position="251"/>
        <end position="262"/>
    </location>
</feature>
<dbReference type="eggNOG" id="KOG0384">
    <property type="taxonomic scope" value="Eukaryota"/>
</dbReference>
<evidence type="ECO:0000259" key="2">
    <source>
        <dbReference type="Pfam" id="PF23078"/>
    </source>
</evidence>
<proteinExistence type="predicted"/>
<evidence type="ECO:0000256" key="1">
    <source>
        <dbReference type="SAM" id="MobiDB-lite"/>
    </source>
</evidence>
<protein>
    <recommendedName>
        <fullName evidence="2">Chromodomain-helicase-DNA-binding protein 6-9 tri-helical domain-containing protein</fullName>
    </recommendedName>
</protein>
<dbReference type="InterPro" id="IPR051493">
    <property type="entry name" value="CHD"/>
</dbReference>
<accession>A0A1X7T521</accession>
<feature type="compositionally biased region" description="Acidic residues" evidence="1">
    <location>
        <begin position="210"/>
        <end position="231"/>
    </location>
</feature>
<dbReference type="Pfam" id="PF23078">
    <property type="entry name" value="HTH_CHD6-9"/>
    <property type="match status" value="1"/>
</dbReference>
<dbReference type="STRING" id="400682.A0A1X7T521"/>
<dbReference type="EnsemblMetazoa" id="Aqu2.1.09347_001">
    <property type="protein sequence ID" value="Aqu2.1.09347_001"/>
    <property type="gene ID" value="Aqu2.1.09347"/>
</dbReference>